<dbReference type="Gene3D" id="3.65.10.10">
    <property type="entry name" value="Enolpyruvate transferase domain"/>
    <property type="match status" value="2"/>
</dbReference>
<dbReference type="PANTHER" id="PTHR21090:SF5">
    <property type="entry name" value="PENTAFUNCTIONAL AROM POLYPEPTIDE"/>
    <property type="match status" value="1"/>
</dbReference>
<protein>
    <recommendedName>
        <fullName evidence="3">3-phosphoshikimate 1-carboxyvinyltransferase</fullName>
        <ecNumber evidence="3">2.5.1.19</ecNumber>
    </recommendedName>
    <alternativeName>
        <fullName evidence="7">5-enolpyruvylshikimate-3-phosphate synthase</fullName>
    </alternativeName>
</protein>
<evidence type="ECO:0000256" key="8">
    <source>
        <dbReference type="ARBA" id="ARBA00044633"/>
    </source>
</evidence>
<dbReference type="InterPro" id="IPR036968">
    <property type="entry name" value="Enolpyruvate_Tfrase_sf"/>
</dbReference>
<dbReference type="SUPFAM" id="SSF55205">
    <property type="entry name" value="EPT/RTPC-like"/>
    <property type="match status" value="1"/>
</dbReference>
<sequence length="402" mass="43119">MLFTFRGGPREGSLSLPPSKSLVHRKIILAALAPTGGEVHLSEISGDIKETINLIKSLGGKVTITDTSTGFHIKIAPIQKNITAPVRIHVNESATTLRIALVLAPALADSVTFTAGARLAARPMEEGIRFLRENGVKVTAPWPIKTTGRLTFQNTEIHAETTGQFATGALFAALAQNQSTTLIVKNPASRPYIHMTARMITDAGVKVEETHDAYIVHKGQIHSITPHVEGDLSHAAYFIVANEMGSRIRLENLPARSIQGDRKIYDHIHSLKRGVPVDLTHTPDLLMPLAVLATQTGATFTGIRRLRTKETDRIAATAAMLRALGINTTATEDTLIVAPGTIAPGTVDTFGDHRIAFAAFAAACAATGPIALKNPEAANKSWPGFYAAVEKLPLIDENKNIK</sequence>
<evidence type="ECO:0000256" key="6">
    <source>
        <dbReference type="ARBA" id="ARBA00023141"/>
    </source>
</evidence>
<feature type="domain" description="Enolpyruvate transferase" evidence="9">
    <location>
        <begin position="271"/>
        <end position="386"/>
    </location>
</feature>
<evidence type="ECO:0000256" key="5">
    <source>
        <dbReference type="ARBA" id="ARBA00022679"/>
    </source>
</evidence>
<name>A0ABV1J867_9FIRM</name>
<dbReference type="InterPro" id="IPR006264">
    <property type="entry name" value="EPSP_synthase"/>
</dbReference>
<evidence type="ECO:0000256" key="7">
    <source>
        <dbReference type="ARBA" id="ARBA00030046"/>
    </source>
</evidence>
<comment type="caution">
    <text evidence="10">The sequence shown here is derived from an EMBL/GenBank/DDBJ whole genome shotgun (WGS) entry which is preliminary data.</text>
</comment>
<comment type="catalytic activity">
    <reaction evidence="8">
        <text>3-phosphoshikimate + phosphoenolpyruvate = 5-O-(1-carboxyvinyl)-3-phosphoshikimate + phosphate</text>
        <dbReference type="Rhea" id="RHEA:21256"/>
        <dbReference type="ChEBI" id="CHEBI:43474"/>
        <dbReference type="ChEBI" id="CHEBI:57701"/>
        <dbReference type="ChEBI" id="CHEBI:58702"/>
        <dbReference type="ChEBI" id="CHEBI:145989"/>
        <dbReference type="EC" id="2.5.1.19"/>
    </reaction>
    <physiologicalReaction direction="left-to-right" evidence="8">
        <dbReference type="Rhea" id="RHEA:21257"/>
    </physiologicalReaction>
</comment>
<dbReference type="InterPro" id="IPR001986">
    <property type="entry name" value="Enolpyruvate_Tfrase_dom"/>
</dbReference>
<evidence type="ECO:0000259" key="9">
    <source>
        <dbReference type="Pfam" id="PF00275"/>
    </source>
</evidence>
<keyword evidence="4" id="KW-0028">Amino-acid biosynthesis</keyword>
<evidence type="ECO:0000256" key="4">
    <source>
        <dbReference type="ARBA" id="ARBA00022605"/>
    </source>
</evidence>
<reference evidence="10 11" key="1">
    <citation type="submission" date="2024-04" db="EMBL/GenBank/DDBJ databases">
        <title>Human intestinal bacterial collection.</title>
        <authorList>
            <person name="Pauvert C."/>
            <person name="Hitch T.C.A."/>
            <person name="Clavel T."/>
        </authorList>
    </citation>
    <scope>NUCLEOTIDE SEQUENCE [LARGE SCALE GENOMIC DNA]</scope>
    <source>
        <strain evidence="10 11">CLA-SR-H026</strain>
    </source>
</reference>
<evidence type="ECO:0000256" key="3">
    <source>
        <dbReference type="ARBA" id="ARBA00012450"/>
    </source>
</evidence>
<proteinExistence type="inferred from homology"/>
<keyword evidence="5" id="KW-0808">Transferase</keyword>
<feature type="domain" description="Enolpyruvate transferase" evidence="9">
    <location>
        <begin position="10"/>
        <end position="268"/>
    </location>
</feature>
<dbReference type="InterPro" id="IPR023193">
    <property type="entry name" value="EPSP_synthase_CS"/>
</dbReference>
<gene>
    <name evidence="10" type="ORF">AAA081_08840</name>
</gene>
<comment type="similarity">
    <text evidence="2">Belongs to the EPSP synthase family.</text>
</comment>
<dbReference type="Proteomes" id="UP001481872">
    <property type="component" value="Unassembled WGS sequence"/>
</dbReference>
<dbReference type="EC" id="2.5.1.19" evidence="3"/>
<keyword evidence="6" id="KW-0057">Aromatic amino acid biosynthesis</keyword>
<keyword evidence="11" id="KW-1185">Reference proteome</keyword>
<evidence type="ECO:0000256" key="2">
    <source>
        <dbReference type="ARBA" id="ARBA00009948"/>
    </source>
</evidence>
<dbReference type="EMBL" id="JBBNPS010000043">
    <property type="protein sequence ID" value="MEQ3354395.1"/>
    <property type="molecule type" value="Genomic_DNA"/>
</dbReference>
<comment type="pathway">
    <text evidence="1">Metabolic intermediate biosynthesis; chorismate biosynthesis; chorismate from D-erythrose 4-phosphate and phosphoenolpyruvate: step 6/7.</text>
</comment>
<evidence type="ECO:0000313" key="11">
    <source>
        <dbReference type="Proteomes" id="UP001481872"/>
    </source>
</evidence>
<organism evidence="10 11">
    <name type="scientific">Aedoeadaptatus acetigenes</name>
    <dbReference type="NCBI Taxonomy" id="2981723"/>
    <lineage>
        <taxon>Bacteria</taxon>
        <taxon>Bacillati</taxon>
        <taxon>Bacillota</taxon>
        <taxon>Tissierellia</taxon>
        <taxon>Tissierellales</taxon>
        <taxon>Peptoniphilaceae</taxon>
        <taxon>Aedoeadaptatus</taxon>
    </lineage>
</organism>
<dbReference type="Pfam" id="PF00275">
    <property type="entry name" value="EPSP_synthase"/>
    <property type="match status" value="2"/>
</dbReference>
<dbReference type="PROSITE" id="PS00885">
    <property type="entry name" value="EPSP_SYNTHASE_2"/>
    <property type="match status" value="1"/>
</dbReference>
<evidence type="ECO:0000256" key="1">
    <source>
        <dbReference type="ARBA" id="ARBA00004811"/>
    </source>
</evidence>
<evidence type="ECO:0000313" key="10">
    <source>
        <dbReference type="EMBL" id="MEQ3354395.1"/>
    </source>
</evidence>
<dbReference type="PIRSF" id="PIRSF000505">
    <property type="entry name" value="EPSPS"/>
    <property type="match status" value="1"/>
</dbReference>
<dbReference type="InterPro" id="IPR013792">
    <property type="entry name" value="RNA3'P_cycl/enolpyr_Trfase_a/b"/>
</dbReference>
<dbReference type="PANTHER" id="PTHR21090">
    <property type="entry name" value="AROM/DEHYDROQUINATE SYNTHASE"/>
    <property type="match status" value="1"/>
</dbReference>
<dbReference type="RefSeq" id="WP_349054668.1">
    <property type="nucleotide sequence ID" value="NZ_JBBNPS010000043.1"/>
</dbReference>
<accession>A0ABV1J867</accession>